<evidence type="ECO:0000313" key="2">
    <source>
        <dbReference type="EMBL" id="KAG8386453.1"/>
    </source>
</evidence>
<dbReference type="PANTHER" id="PTHR46890:SF48">
    <property type="entry name" value="RNA-DIRECTED DNA POLYMERASE"/>
    <property type="match status" value="1"/>
</dbReference>
<reference evidence="2" key="1">
    <citation type="submission" date="2019-10" db="EMBL/GenBank/DDBJ databases">
        <authorList>
            <person name="Zhang R."/>
            <person name="Pan Y."/>
            <person name="Wang J."/>
            <person name="Ma R."/>
            <person name="Yu S."/>
        </authorList>
    </citation>
    <scope>NUCLEOTIDE SEQUENCE</scope>
    <source>
        <strain evidence="2">LA-IB0</strain>
        <tissue evidence="2">Leaf</tissue>
    </source>
</reference>
<dbReference type="Pfam" id="PF00078">
    <property type="entry name" value="RVT_1"/>
    <property type="match status" value="1"/>
</dbReference>
<feature type="domain" description="Reverse transcriptase" evidence="1">
    <location>
        <begin position="208"/>
        <end position="288"/>
    </location>
</feature>
<evidence type="ECO:0000313" key="3">
    <source>
        <dbReference type="Proteomes" id="UP000826271"/>
    </source>
</evidence>
<organism evidence="2 3">
    <name type="scientific">Buddleja alternifolia</name>
    <dbReference type="NCBI Taxonomy" id="168488"/>
    <lineage>
        <taxon>Eukaryota</taxon>
        <taxon>Viridiplantae</taxon>
        <taxon>Streptophyta</taxon>
        <taxon>Embryophyta</taxon>
        <taxon>Tracheophyta</taxon>
        <taxon>Spermatophyta</taxon>
        <taxon>Magnoliopsida</taxon>
        <taxon>eudicotyledons</taxon>
        <taxon>Gunneridae</taxon>
        <taxon>Pentapetalae</taxon>
        <taxon>asterids</taxon>
        <taxon>lamiids</taxon>
        <taxon>Lamiales</taxon>
        <taxon>Scrophulariaceae</taxon>
        <taxon>Buddlejeae</taxon>
        <taxon>Buddleja</taxon>
    </lineage>
</organism>
<dbReference type="AlphaFoldDB" id="A0AAV6Y4Q6"/>
<dbReference type="InterPro" id="IPR000477">
    <property type="entry name" value="RT_dom"/>
</dbReference>
<dbReference type="PANTHER" id="PTHR46890">
    <property type="entry name" value="NON-LTR RETROLELEMENT REVERSE TRANSCRIPTASE-LIKE PROTEIN-RELATED"/>
    <property type="match status" value="1"/>
</dbReference>
<gene>
    <name evidence="2" type="ORF">BUALT_Bualt03G0150300</name>
</gene>
<sequence>MAIRMFAVMEDMDADRLIYPQIGYLFHSERMWNTYHLSQFDPRSKCVRTTLINPLYWQVLVEMSHSQVGVHRERHLEMEVRLSLADRERQEGVARGLVNQMRDLSRGCIFDGGVSSNEEEIGMSSFQRRLCEDQVEQLMKFLDYDEIRSVVFSMSLFKAPGPDGCQAFFYQKYWDIVGHSMWEFVYSVLHKGYMEEGVGDSFMVLIPKVERPDMISTFRPISLCNVAYKVITKTITSRLRNMMKDLISLFQNSFILERGTHDNILIIQELIHTLKKSKSKEGGMVLDLTLRKHMIG</sequence>
<protein>
    <recommendedName>
        <fullName evidence="1">Reverse transcriptase domain-containing protein</fullName>
    </recommendedName>
</protein>
<name>A0AAV6Y4Q6_9LAMI</name>
<keyword evidence="3" id="KW-1185">Reference proteome</keyword>
<evidence type="ECO:0000259" key="1">
    <source>
        <dbReference type="Pfam" id="PF00078"/>
    </source>
</evidence>
<proteinExistence type="predicted"/>
<dbReference type="EMBL" id="WHWC01000003">
    <property type="protein sequence ID" value="KAG8386453.1"/>
    <property type="molecule type" value="Genomic_DNA"/>
</dbReference>
<accession>A0AAV6Y4Q6</accession>
<dbReference type="Proteomes" id="UP000826271">
    <property type="component" value="Unassembled WGS sequence"/>
</dbReference>
<dbReference type="InterPro" id="IPR052343">
    <property type="entry name" value="Retrotransposon-Effector_Assoc"/>
</dbReference>
<comment type="caution">
    <text evidence="2">The sequence shown here is derived from an EMBL/GenBank/DDBJ whole genome shotgun (WGS) entry which is preliminary data.</text>
</comment>